<dbReference type="InterPro" id="IPR036909">
    <property type="entry name" value="Cyt_c-like_dom_sf"/>
</dbReference>
<keyword evidence="5" id="KW-0732">Signal</keyword>
<dbReference type="GO" id="GO:0020037">
    <property type="term" value="F:heme binding"/>
    <property type="evidence" value="ECO:0007669"/>
    <property type="project" value="InterPro"/>
</dbReference>
<evidence type="ECO:0000313" key="8">
    <source>
        <dbReference type="Proteomes" id="UP000033109"/>
    </source>
</evidence>
<evidence type="ECO:0000256" key="5">
    <source>
        <dbReference type="SAM" id="SignalP"/>
    </source>
</evidence>
<keyword evidence="3 4" id="KW-0408">Iron</keyword>
<keyword evidence="1 4" id="KW-0349">Heme</keyword>
<dbReference type="AlphaFoldDB" id="A0A0E3UXD4"/>
<dbReference type="InterPro" id="IPR009056">
    <property type="entry name" value="Cyt_c-like_dom"/>
</dbReference>
<dbReference type="Proteomes" id="UP000033109">
    <property type="component" value="Chromosome"/>
</dbReference>
<evidence type="ECO:0000259" key="6">
    <source>
        <dbReference type="PROSITE" id="PS51007"/>
    </source>
</evidence>
<feature type="signal peptide" evidence="5">
    <location>
        <begin position="1"/>
        <end position="21"/>
    </location>
</feature>
<dbReference type="GO" id="GO:0009055">
    <property type="term" value="F:electron transfer activity"/>
    <property type="evidence" value="ECO:0007669"/>
    <property type="project" value="InterPro"/>
</dbReference>
<dbReference type="OrthoDB" id="1524066at2"/>
<evidence type="ECO:0000256" key="4">
    <source>
        <dbReference type="PROSITE-ProRule" id="PRU00433"/>
    </source>
</evidence>
<keyword evidence="8" id="KW-1185">Reference proteome</keyword>
<evidence type="ECO:0000256" key="2">
    <source>
        <dbReference type="ARBA" id="ARBA00022723"/>
    </source>
</evidence>
<keyword evidence="2 4" id="KW-0479">Metal-binding</keyword>
<protein>
    <recommendedName>
        <fullName evidence="6">Cytochrome c domain-containing protein</fullName>
    </recommendedName>
</protein>
<name>A0A0E3UXD4_9BACT</name>
<evidence type="ECO:0000313" key="7">
    <source>
        <dbReference type="EMBL" id="AKD04147.1"/>
    </source>
</evidence>
<feature type="domain" description="Cytochrome c" evidence="6">
    <location>
        <begin position="37"/>
        <end position="124"/>
    </location>
</feature>
<dbReference type="STRING" id="400092.PKOR_14940"/>
<dbReference type="GO" id="GO:0046872">
    <property type="term" value="F:metal ion binding"/>
    <property type="evidence" value="ECO:0007669"/>
    <property type="project" value="UniProtKB-KW"/>
</dbReference>
<dbReference type="PROSITE" id="PS51257">
    <property type="entry name" value="PROKAR_LIPOPROTEIN"/>
    <property type="match status" value="1"/>
</dbReference>
<reference evidence="7 8" key="1">
    <citation type="journal article" date="2015" name="Sci. Rep.">
        <title>Unraveling adaptation of Pontibacter korlensis to radiation and infertility in desert through complete genome and comparative transcriptomic analysis.</title>
        <authorList>
            <person name="Dai J."/>
            <person name="Dai W."/>
            <person name="Qiu C."/>
            <person name="Yang Z."/>
            <person name="Zhang Y."/>
            <person name="Zhou M."/>
            <person name="Zhang L."/>
            <person name="Fang C."/>
            <person name="Gao Q."/>
            <person name="Yang Q."/>
            <person name="Li X."/>
            <person name="Wang Z."/>
            <person name="Wang Z."/>
            <person name="Jia Z."/>
            <person name="Chen X."/>
        </authorList>
    </citation>
    <scope>NUCLEOTIDE SEQUENCE [LARGE SCALE GENOMIC DNA]</scope>
    <source>
        <strain evidence="7 8">X14-1T</strain>
    </source>
</reference>
<dbReference type="EMBL" id="CP009621">
    <property type="protein sequence ID" value="AKD04147.1"/>
    <property type="molecule type" value="Genomic_DNA"/>
</dbReference>
<dbReference type="Gene3D" id="1.10.760.10">
    <property type="entry name" value="Cytochrome c-like domain"/>
    <property type="match status" value="1"/>
</dbReference>
<dbReference type="HOGENOM" id="CLU_141559_1_0_10"/>
<dbReference type="KEGG" id="pko:PKOR_14940"/>
<proteinExistence type="predicted"/>
<dbReference type="PATRIC" id="fig|400092.3.peg.3256"/>
<accession>A0A0E3UXD4</accession>
<sequence>MAQIRPVYKVMLGLLISVAAACTDDNAEDLMPQPARQQCDTSAITFSGSVVPILATNCYGCHTASIAEGGVVLDEYEGVKEEADHGHLIGVITHTPGFPPMPQGAPKLTDCDIEKIRKWLEAGAPDN</sequence>
<feature type="chain" id="PRO_5002413306" description="Cytochrome c domain-containing protein" evidence="5">
    <location>
        <begin position="22"/>
        <end position="127"/>
    </location>
</feature>
<evidence type="ECO:0000256" key="1">
    <source>
        <dbReference type="ARBA" id="ARBA00022617"/>
    </source>
</evidence>
<evidence type="ECO:0000256" key="3">
    <source>
        <dbReference type="ARBA" id="ARBA00023004"/>
    </source>
</evidence>
<dbReference type="RefSeq" id="WP_046311765.1">
    <property type="nucleotide sequence ID" value="NZ_CBCSCY010000045.1"/>
</dbReference>
<organism evidence="7 8">
    <name type="scientific">Pontibacter korlensis</name>
    <dbReference type="NCBI Taxonomy" id="400092"/>
    <lineage>
        <taxon>Bacteria</taxon>
        <taxon>Pseudomonadati</taxon>
        <taxon>Bacteroidota</taxon>
        <taxon>Cytophagia</taxon>
        <taxon>Cytophagales</taxon>
        <taxon>Hymenobacteraceae</taxon>
        <taxon>Pontibacter</taxon>
    </lineage>
</organism>
<dbReference type="SUPFAM" id="SSF46626">
    <property type="entry name" value="Cytochrome c"/>
    <property type="match status" value="1"/>
</dbReference>
<dbReference type="PROSITE" id="PS51007">
    <property type="entry name" value="CYTC"/>
    <property type="match status" value="1"/>
</dbReference>
<gene>
    <name evidence="7" type="ORF">PKOR_14940</name>
</gene>